<feature type="signal peptide" evidence="1">
    <location>
        <begin position="1"/>
        <end position="18"/>
    </location>
</feature>
<dbReference type="EMBL" id="UYJE01001167">
    <property type="protein sequence ID" value="VDH99692.1"/>
    <property type="molecule type" value="Genomic_DNA"/>
</dbReference>
<accession>A0A8B6C4B6</accession>
<gene>
    <name evidence="2" type="ORF">MGAL_10B003411</name>
</gene>
<name>A0A8B6C4B6_MYTGA</name>
<feature type="chain" id="PRO_5032711396" evidence="1">
    <location>
        <begin position="19"/>
        <end position="79"/>
    </location>
</feature>
<proteinExistence type="predicted"/>
<evidence type="ECO:0000256" key="1">
    <source>
        <dbReference type="SAM" id="SignalP"/>
    </source>
</evidence>
<organism evidence="2 3">
    <name type="scientific">Mytilus galloprovincialis</name>
    <name type="common">Mediterranean mussel</name>
    <dbReference type="NCBI Taxonomy" id="29158"/>
    <lineage>
        <taxon>Eukaryota</taxon>
        <taxon>Metazoa</taxon>
        <taxon>Spiralia</taxon>
        <taxon>Lophotrochozoa</taxon>
        <taxon>Mollusca</taxon>
        <taxon>Bivalvia</taxon>
        <taxon>Autobranchia</taxon>
        <taxon>Pteriomorphia</taxon>
        <taxon>Mytilida</taxon>
        <taxon>Mytiloidea</taxon>
        <taxon>Mytilidae</taxon>
        <taxon>Mytilinae</taxon>
        <taxon>Mytilus</taxon>
    </lineage>
</organism>
<reference evidence="2" key="1">
    <citation type="submission" date="2018-11" db="EMBL/GenBank/DDBJ databases">
        <authorList>
            <person name="Alioto T."/>
            <person name="Alioto T."/>
        </authorList>
    </citation>
    <scope>NUCLEOTIDE SEQUENCE</scope>
</reference>
<dbReference type="AlphaFoldDB" id="A0A8B6C4B6"/>
<comment type="caution">
    <text evidence="2">The sequence shown here is derived from an EMBL/GenBank/DDBJ whole genome shotgun (WGS) entry which is preliminary data.</text>
</comment>
<evidence type="ECO:0000313" key="2">
    <source>
        <dbReference type="EMBL" id="VDH99692.1"/>
    </source>
</evidence>
<evidence type="ECO:0000313" key="3">
    <source>
        <dbReference type="Proteomes" id="UP000596742"/>
    </source>
</evidence>
<sequence length="79" mass="9000">MNLFVWFLLACNLGLCLNTAIRKSTFLGGPMMDRGYWVERRCRSHNGVCIEVDDPCEGKVITGYGLCHGRFIKKCCAYF</sequence>
<keyword evidence="1" id="KW-0732">Signal</keyword>
<dbReference type="Proteomes" id="UP000596742">
    <property type="component" value="Unassembled WGS sequence"/>
</dbReference>
<protein>
    <submittedName>
        <fullName evidence="2">Uncharacterized protein</fullName>
    </submittedName>
</protein>
<keyword evidence="3" id="KW-1185">Reference proteome</keyword>